<evidence type="ECO:0000313" key="6">
    <source>
        <dbReference type="Proteomes" id="UP001140949"/>
    </source>
</evidence>
<feature type="domain" description="RRM" evidence="4">
    <location>
        <begin position="98"/>
        <end position="203"/>
    </location>
</feature>
<comment type="caution">
    <text evidence="5">The sequence shown here is derived from an EMBL/GenBank/DDBJ whole genome shotgun (WGS) entry which is preliminary data.</text>
</comment>
<evidence type="ECO:0000313" key="5">
    <source>
        <dbReference type="EMBL" id="KAJ6799082.1"/>
    </source>
</evidence>
<keyword evidence="1 2" id="KW-0694">RNA-binding</keyword>
<sequence>MTRKERANKRNNKKHKLNNPKPQLQPKHKKPKLEKNNDDEDPILFGSDSDTPSPTRIHSLLEPYSKDQLISFLLDAAAQDPSLRHRIRTAADADVSHRKIFVHGLGWDTTTADLLEAMSPFGPVDDCNVVLDRSTGRSKGFGFVLFKTRSAAAKALEEPQKRIKNRMASCQLASIGPGAAAAAGGPPVPAADERRIYVSNVHADASADKLRALFAKFGEIESGPMGFDMNTRKSRGFAIFVYKSQDGAKKALEEPYKMFEGHQLHCQLYTPSNKPKGLAAVAASAVPHQMQQQQAVGALLGSTPQPVLAAMAAAQNLALLGQNPAYSMLFAQNPLLAAAAMNQTAMMQGYAGGVGMGGVAGTGGSSVLGAYGQGTFAGLQGMQGFPGASTQGGHMSDGKFNGTFGGFPSSYVW</sequence>
<gene>
    <name evidence="5" type="ORF">M6B38_208675</name>
</gene>
<organism evidence="5 6">
    <name type="scientific">Iris pallida</name>
    <name type="common">Sweet iris</name>
    <dbReference type="NCBI Taxonomy" id="29817"/>
    <lineage>
        <taxon>Eukaryota</taxon>
        <taxon>Viridiplantae</taxon>
        <taxon>Streptophyta</taxon>
        <taxon>Embryophyta</taxon>
        <taxon>Tracheophyta</taxon>
        <taxon>Spermatophyta</taxon>
        <taxon>Magnoliopsida</taxon>
        <taxon>Liliopsida</taxon>
        <taxon>Asparagales</taxon>
        <taxon>Iridaceae</taxon>
        <taxon>Iridoideae</taxon>
        <taxon>Irideae</taxon>
        <taxon>Iris</taxon>
    </lineage>
</organism>
<dbReference type="Proteomes" id="UP001140949">
    <property type="component" value="Unassembled WGS sequence"/>
</dbReference>
<dbReference type="InterPro" id="IPR000504">
    <property type="entry name" value="RRM_dom"/>
</dbReference>
<dbReference type="PROSITE" id="PS50102">
    <property type="entry name" value="RRM"/>
    <property type="match status" value="2"/>
</dbReference>
<evidence type="ECO:0000259" key="4">
    <source>
        <dbReference type="PROSITE" id="PS50102"/>
    </source>
</evidence>
<dbReference type="SMART" id="SM00360">
    <property type="entry name" value="RRM"/>
    <property type="match status" value="2"/>
</dbReference>
<dbReference type="GO" id="GO:0003723">
    <property type="term" value="F:RNA binding"/>
    <property type="evidence" value="ECO:0007669"/>
    <property type="project" value="UniProtKB-UniRule"/>
</dbReference>
<dbReference type="InterPro" id="IPR050886">
    <property type="entry name" value="RNA-binding_reg"/>
</dbReference>
<dbReference type="SUPFAM" id="SSF54928">
    <property type="entry name" value="RNA-binding domain, RBD"/>
    <property type="match status" value="2"/>
</dbReference>
<evidence type="ECO:0000256" key="3">
    <source>
        <dbReference type="SAM" id="MobiDB-lite"/>
    </source>
</evidence>
<dbReference type="Pfam" id="PF00076">
    <property type="entry name" value="RRM_1"/>
    <property type="match status" value="2"/>
</dbReference>
<dbReference type="InterPro" id="IPR012677">
    <property type="entry name" value="Nucleotide-bd_a/b_plait_sf"/>
</dbReference>
<keyword evidence="6" id="KW-1185">Reference proteome</keyword>
<feature type="domain" description="RRM" evidence="4">
    <location>
        <begin position="194"/>
        <end position="271"/>
    </location>
</feature>
<protein>
    <submittedName>
        <fullName evidence="5">UBP1-associated protein 2B-like</fullName>
    </submittedName>
</protein>
<accession>A0AAX6E4U2</accession>
<feature type="region of interest" description="Disordered" evidence="3">
    <location>
        <begin position="1"/>
        <end position="58"/>
    </location>
</feature>
<dbReference type="EMBL" id="JANAVB010040017">
    <property type="protein sequence ID" value="KAJ6799082.1"/>
    <property type="molecule type" value="Genomic_DNA"/>
</dbReference>
<dbReference type="AlphaFoldDB" id="A0AAX6E4U2"/>
<dbReference type="InterPro" id="IPR035979">
    <property type="entry name" value="RBD_domain_sf"/>
</dbReference>
<evidence type="ECO:0000256" key="1">
    <source>
        <dbReference type="ARBA" id="ARBA00022884"/>
    </source>
</evidence>
<reference evidence="5" key="1">
    <citation type="journal article" date="2023" name="GigaByte">
        <title>Genome assembly of the bearded iris, Iris pallida Lam.</title>
        <authorList>
            <person name="Bruccoleri R.E."/>
            <person name="Oakeley E.J."/>
            <person name="Faust A.M.E."/>
            <person name="Altorfer M."/>
            <person name="Dessus-Babus S."/>
            <person name="Burckhardt D."/>
            <person name="Oertli M."/>
            <person name="Naumann U."/>
            <person name="Petersen F."/>
            <person name="Wong J."/>
        </authorList>
    </citation>
    <scope>NUCLEOTIDE SEQUENCE</scope>
    <source>
        <strain evidence="5">GSM-AAB239-AS_SAM_17_03QT</strain>
    </source>
</reference>
<name>A0AAX6E4U2_IRIPA</name>
<dbReference type="Gene3D" id="3.30.70.330">
    <property type="match status" value="2"/>
</dbReference>
<dbReference type="PANTHER" id="PTHR48024">
    <property type="entry name" value="GEO13361P1-RELATED"/>
    <property type="match status" value="1"/>
</dbReference>
<evidence type="ECO:0000256" key="2">
    <source>
        <dbReference type="PROSITE-ProRule" id="PRU00176"/>
    </source>
</evidence>
<feature type="compositionally biased region" description="Basic residues" evidence="3">
    <location>
        <begin position="1"/>
        <end position="18"/>
    </location>
</feature>
<dbReference type="GO" id="GO:0005634">
    <property type="term" value="C:nucleus"/>
    <property type="evidence" value="ECO:0007669"/>
    <property type="project" value="TreeGrafter"/>
</dbReference>
<reference evidence="5" key="2">
    <citation type="submission" date="2023-04" db="EMBL/GenBank/DDBJ databases">
        <authorList>
            <person name="Bruccoleri R.E."/>
            <person name="Oakeley E.J."/>
            <person name="Faust A.-M."/>
            <person name="Dessus-Babus S."/>
            <person name="Altorfer M."/>
            <person name="Burckhardt D."/>
            <person name="Oertli M."/>
            <person name="Naumann U."/>
            <person name="Petersen F."/>
            <person name="Wong J."/>
        </authorList>
    </citation>
    <scope>NUCLEOTIDE SEQUENCE</scope>
    <source>
        <strain evidence="5">GSM-AAB239-AS_SAM_17_03QT</strain>
        <tissue evidence="5">Leaf</tissue>
    </source>
</reference>
<proteinExistence type="predicted"/>
<dbReference type="PANTHER" id="PTHR48024:SF9">
    <property type="entry name" value="UBP1-ASSOCIATED PROTEINS 1A-RELATED"/>
    <property type="match status" value="1"/>
</dbReference>